<keyword evidence="2" id="KW-0812">Transmembrane</keyword>
<name>A0ABP0G2K3_CLALP</name>
<evidence type="ECO:0000256" key="4">
    <source>
        <dbReference type="ARBA" id="ARBA00022989"/>
    </source>
</evidence>
<dbReference type="CDD" id="cd00112">
    <property type="entry name" value="LDLa"/>
    <property type="match status" value="3"/>
</dbReference>
<sequence>MKSIFLLMVMLLASAQARPQLSLDELGDLRRCHYQLPRCQPSEFNCRCEDDATGESRECIPQSWVCDGQQDCSNGADEIDCRCVPGEYQCYDGVGMRFYQCIDESRVCDGELDCVNRRDDYSEKCGGGFQCKNGRYTSEFWECDGYDDCGDNSDEDNCDDDIITSKHKCDCYKEGNDTCGNIIRCYHDDERCDGFANCPDGSDEWNCPSSCPSWLPYNCACNKINDFSCEGTEYVCYKHDERCDGYTDCPDSSDEWNCPSSCPSQRPNNCACNNDYYCNGNGRICYEHDERCDGYTVCPDGSDEWNCPSSCPSQRPNNCACNKIDTYSCKRIGRICYEHDVGSDSSYQGRLRDLAIKRQADNQEVVGSELMTCLGKIFKHVTKGDHGI</sequence>
<dbReference type="InterPro" id="IPR002172">
    <property type="entry name" value="LDrepeatLR_classA_rpt"/>
</dbReference>
<keyword evidence="5" id="KW-0472">Membrane</keyword>
<feature type="disulfide bond" evidence="7">
    <location>
        <begin position="66"/>
        <end position="81"/>
    </location>
</feature>
<evidence type="ECO:0000256" key="6">
    <source>
        <dbReference type="ARBA" id="ARBA00023157"/>
    </source>
</evidence>
<dbReference type="InterPro" id="IPR050685">
    <property type="entry name" value="LDLR"/>
</dbReference>
<dbReference type="InterPro" id="IPR036055">
    <property type="entry name" value="LDL_receptor-like_sf"/>
</dbReference>
<keyword evidence="10" id="KW-1185">Reference proteome</keyword>
<evidence type="ECO:0000256" key="3">
    <source>
        <dbReference type="ARBA" id="ARBA00022737"/>
    </source>
</evidence>
<comment type="caution">
    <text evidence="9">The sequence shown here is derived from an EMBL/GenBank/DDBJ whole genome shotgun (WGS) entry which is preliminary data.</text>
</comment>
<dbReference type="EMBL" id="CAWYQH010000101">
    <property type="protein sequence ID" value="CAK8686077.1"/>
    <property type="molecule type" value="Genomic_DNA"/>
</dbReference>
<feature type="disulfide bond" evidence="7">
    <location>
        <begin position="192"/>
        <end position="207"/>
    </location>
</feature>
<comment type="subcellular location">
    <subcellularLocation>
        <location evidence="1">Membrane</location>
        <topology evidence="1">Single-pass membrane protein</topology>
    </subcellularLocation>
</comment>
<dbReference type="Gene3D" id="4.10.400.10">
    <property type="entry name" value="Low-density Lipoprotein Receptor"/>
    <property type="match status" value="6"/>
</dbReference>
<evidence type="ECO:0000256" key="8">
    <source>
        <dbReference type="SAM" id="SignalP"/>
    </source>
</evidence>
<keyword evidence="3" id="KW-0677">Repeat</keyword>
<dbReference type="Pfam" id="PF00057">
    <property type="entry name" value="Ldl_recept_a"/>
    <property type="match status" value="2"/>
</dbReference>
<evidence type="ECO:0000313" key="9">
    <source>
        <dbReference type="EMBL" id="CAK8686077.1"/>
    </source>
</evidence>
<feature type="signal peptide" evidence="8">
    <location>
        <begin position="1"/>
        <end position="17"/>
    </location>
</feature>
<dbReference type="Proteomes" id="UP001642483">
    <property type="component" value="Unassembled WGS sequence"/>
</dbReference>
<organism evidence="9 10">
    <name type="scientific">Clavelina lepadiformis</name>
    <name type="common">Light-bulb sea squirt</name>
    <name type="synonym">Ascidia lepadiformis</name>
    <dbReference type="NCBI Taxonomy" id="159417"/>
    <lineage>
        <taxon>Eukaryota</taxon>
        <taxon>Metazoa</taxon>
        <taxon>Chordata</taxon>
        <taxon>Tunicata</taxon>
        <taxon>Ascidiacea</taxon>
        <taxon>Aplousobranchia</taxon>
        <taxon>Clavelinidae</taxon>
        <taxon>Clavelina</taxon>
    </lineage>
</organism>
<comment type="caution">
    <text evidence="7">Lacks conserved residue(s) required for the propagation of feature annotation.</text>
</comment>
<evidence type="ECO:0000256" key="5">
    <source>
        <dbReference type="ARBA" id="ARBA00023136"/>
    </source>
</evidence>
<evidence type="ECO:0000256" key="2">
    <source>
        <dbReference type="ARBA" id="ARBA00022692"/>
    </source>
</evidence>
<feature type="disulfide bond" evidence="7">
    <location>
        <begin position="131"/>
        <end position="149"/>
    </location>
</feature>
<dbReference type="SMART" id="SM00192">
    <property type="entry name" value="LDLa"/>
    <property type="match status" value="6"/>
</dbReference>
<feature type="disulfide bond" evidence="7">
    <location>
        <begin position="143"/>
        <end position="158"/>
    </location>
</feature>
<feature type="disulfide bond" evidence="7">
    <location>
        <begin position="292"/>
        <end position="307"/>
    </location>
</feature>
<gene>
    <name evidence="9" type="ORF">CVLEPA_LOCUS17986</name>
</gene>
<proteinExistence type="predicted"/>
<dbReference type="PROSITE" id="PS50068">
    <property type="entry name" value="LDLRA_2"/>
    <property type="match status" value="6"/>
</dbReference>
<keyword evidence="6 7" id="KW-1015">Disulfide bond</keyword>
<reference evidence="9 10" key="1">
    <citation type="submission" date="2024-02" db="EMBL/GenBank/DDBJ databases">
        <authorList>
            <person name="Daric V."/>
            <person name="Darras S."/>
        </authorList>
    </citation>
    <scope>NUCLEOTIDE SEQUENCE [LARGE SCALE GENOMIC DNA]</scope>
</reference>
<dbReference type="PANTHER" id="PTHR24270">
    <property type="entry name" value="LOW-DENSITY LIPOPROTEIN RECEPTOR-RELATED"/>
    <property type="match status" value="1"/>
</dbReference>
<protein>
    <submittedName>
        <fullName evidence="9">Uncharacterized protein</fullName>
    </submittedName>
</protein>
<evidence type="ECO:0000313" key="10">
    <source>
        <dbReference type="Proteomes" id="UP001642483"/>
    </source>
</evidence>
<feature type="disulfide bond" evidence="7">
    <location>
        <begin position="243"/>
        <end position="258"/>
    </location>
</feature>
<keyword evidence="8" id="KW-0732">Signal</keyword>
<dbReference type="PANTHER" id="PTHR24270:SF62">
    <property type="entry name" value="LOW-DENSITY LIPOPROTEIN RECEPTOR-RELATED PROTEIN 2"/>
    <property type="match status" value="1"/>
</dbReference>
<evidence type="ECO:0000256" key="1">
    <source>
        <dbReference type="ARBA" id="ARBA00004167"/>
    </source>
</evidence>
<accession>A0ABP0G2K3</accession>
<dbReference type="SUPFAM" id="SSF57424">
    <property type="entry name" value="LDL receptor-like module"/>
    <property type="match status" value="5"/>
</dbReference>
<keyword evidence="4" id="KW-1133">Transmembrane helix</keyword>
<evidence type="ECO:0000256" key="7">
    <source>
        <dbReference type="PROSITE-ProRule" id="PRU00124"/>
    </source>
</evidence>
<feature type="chain" id="PRO_5046216398" evidence="8">
    <location>
        <begin position="18"/>
        <end position="388"/>
    </location>
</feature>
<dbReference type="PRINTS" id="PR00261">
    <property type="entry name" value="LDLRECEPTOR"/>
</dbReference>